<dbReference type="PANTHER" id="PTHR33607:SF2">
    <property type="entry name" value="ENDONUCLEASE-1"/>
    <property type="match status" value="1"/>
</dbReference>
<dbReference type="Pfam" id="PF03160">
    <property type="entry name" value="Calx-beta"/>
    <property type="match status" value="2"/>
</dbReference>
<dbReference type="EMBL" id="BAABGZ010000080">
    <property type="protein sequence ID" value="GAA4368661.1"/>
    <property type="molecule type" value="Genomic_DNA"/>
</dbReference>
<evidence type="ECO:0000256" key="4">
    <source>
        <dbReference type="ARBA" id="ARBA00022737"/>
    </source>
</evidence>
<dbReference type="Pfam" id="PF04231">
    <property type="entry name" value="Endonuclease_1"/>
    <property type="match status" value="1"/>
</dbReference>
<dbReference type="Pfam" id="PF00932">
    <property type="entry name" value="LTD"/>
    <property type="match status" value="1"/>
</dbReference>
<feature type="domain" description="LTD" evidence="8">
    <location>
        <begin position="494"/>
        <end position="624"/>
    </location>
</feature>
<dbReference type="SUPFAM" id="SSF54060">
    <property type="entry name" value="His-Me finger endonucleases"/>
    <property type="match status" value="1"/>
</dbReference>
<dbReference type="InterPro" id="IPR007346">
    <property type="entry name" value="Endonuclease-I"/>
</dbReference>
<proteinExistence type="inferred from homology"/>
<dbReference type="Proteomes" id="UP001501153">
    <property type="component" value="Unassembled WGS sequence"/>
</dbReference>
<reference evidence="10" key="1">
    <citation type="journal article" date="2019" name="Int. J. Syst. Evol. Microbiol.">
        <title>The Global Catalogue of Microorganisms (GCM) 10K type strain sequencing project: providing services to taxonomists for standard genome sequencing and annotation.</title>
        <authorList>
            <consortium name="The Broad Institute Genomics Platform"/>
            <consortium name="The Broad Institute Genome Sequencing Center for Infectious Disease"/>
            <person name="Wu L."/>
            <person name="Ma J."/>
        </authorList>
    </citation>
    <scope>NUCLEOTIDE SEQUENCE [LARGE SCALE GENOMIC DNA]</scope>
    <source>
        <strain evidence="10">JCM 17923</strain>
    </source>
</reference>
<evidence type="ECO:0000259" key="8">
    <source>
        <dbReference type="PROSITE" id="PS51841"/>
    </source>
</evidence>
<evidence type="ECO:0000313" key="10">
    <source>
        <dbReference type="Proteomes" id="UP001501153"/>
    </source>
</evidence>
<keyword evidence="4" id="KW-0677">Repeat</keyword>
<name>A0ABP8IRE7_9BACT</name>
<organism evidence="9 10">
    <name type="scientific">Hymenobacter saemangeumensis</name>
    <dbReference type="NCBI Taxonomy" id="1084522"/>
    <lineage>
        <taxon>Bacteria</taxon>
        <taxon>Pseudomonadati</taxon>
        <taxon>Bacteroidota</taxon>
        <taxon>Cytophagia</taxon>
        <taxon>Cytophagales</taxon>
        <taxon>Hymenobacteraceae</taxon>
        <taxon>Hymenobacter</taxon>
    </lineage>
</organism>
<dbReference type="Gene3D" id="2.60.40.10">
    <property type="entry name" value="Immunoglobulins"/>
    <property type="match status" value="1"/>
</dbReference>
<evidence type="ECO:0000256" key="1">
    <source>
        <dbReference type="ARBA" id="ARBA00006429"/>
    </source>
</evidence>
<dbReference type="InterPro" id="IPR013783">
    <property type="entry name" value="Ig-like_fold"/>
</dbReference>
<evidence type="ECO:0000256" key="7">
    <source>
        <dbReference type="SAM" id="SignalP"/>
    </source>
</evidence>
<gene>
    <name evidence="9" type="ORF">GCM10023185_41590</name>
</gene>
<protein>
    <recommendedName>
        <fullName evidence="8">LTD domain-containing protein</fullName>
    </recommendedName>
</protein>
<dbReference type="InterPro" id="IPR036415">
    <property type="entry name" value="Lamin_tail_dom_sf"/>
</dbReference>
<comment type="caution">
    <text evidence="9">The sequence shown here is derived from an EMBL/GenBank/DDBJ whole genome shotgun (WGS) entry which is preliminary data.</text>
</comment>
<dbReference type="Gene3D" id="2.60.40.2030">
    <property type="match status" value="2"/>
</dbReference>
<keyword evidence="10" id="KW-1185">Reference proteome</keyword>
<evidence type="ECO:0000256" key="6">
    <source>
        <dbReference type="ARBA" id="ARBA00022837"/>
    </source>
</evidence>
<keyword evidence="5" id="KW-0378">Hydrolase</keyword>
<sequence length="868" mass="92835">MRLYTLAGLLLLLAFSPTFTIKAQTFPTVPPPPPAALRDAALRDWLRQNWYDGKRTVLSYAAARAKLYNYVDNQAGQVRCVYSGYTEPKTFSFSSTSTTMTNINCEHTVPQSWFNEVERMRSDIHHLFPTVIQWNADRGDDPFGEIPDAQTLKWMRGLNSQTSIPSSNLPEWSEDTNTMFEPREDHKGNLARAVFYFYTMHANQTFDAGKGVISAVGNLNTLYQWHQQDPVDAQEFERNRRAAASQGNYNPYINDPSLVARAWGFQPVGTVPSVQFAASTGSITEGNSGTTAYTFSVTLSAEPGAAASVQVAVDAAGSTASAGSDYTFTTPQTLSFGPGLPLTQTLTVTVNGDATVEPDETLLLVLQNPSANLSLGSPAAHTLTIVNDDMDAASVLAFATASLSRDEGNSNNTYTVNVTLTPAATSTVTVPVQVDAANSSADAGDYTLTTTSLTFTAGQTTRTVSVSIVGDLTVEPDEVLRLRLGTPTGATLGSTSTHNLTLLNDDFGGDGSLSCGGLLFTEYIESTAANNKALEIYNPSDQTINLAGYRVQLFANGATTPTTTLNLRGTLGGREVYVIINNQADNQNLKDQADVLSGVTGFNGDDALVLSFNGTVLDVIGTVGERPAIGYWPVAGGSTKDYTLVRNPNVMRGQASWTAAAPGWTAIGQDQYDFLGFQTANACGAAPMPVTLSYFRAQRSTPTAVQLSWGTAQELGNAYFLVEKSADGQRFQACGQRAGNGTTTTAHSYQLLDEKASGAAYYRLRQVDLDGRSNLSPVLYVPAAPVARAQVLPNPSTGTVELSGLPADARVQVALHAADGRVLLKPFFTTAAEAGAHLSRHLHNQAQGLYLVAVDYAGQRQLLKVLKQ</sequence>
<dbReference type="SUPFAM" id="SSF141072">
    <property type="entry name" value="CalX-like"/>
    <property type="match status" value="2"/>
</dbReference>
<dbReference type="InterPro" id="IPR003644">
    <property type="entry name" value="Calx_beta"/>
</dbReference>
<dbReference type="SUPFAM" id="SSF74853">
    <property type="entry name" value="Lamin A/C globular tail domain"/>
    <property type="match status" value="1"/>
</dbReference>
<feature type="signal peptide" evidence="7">
    <location>
        <begin position="1"/>
        <end position="23"/>
    </location>
</feature>
<dbReference type="PROSITE" id="PS51841">
    <property type="entry name" value="LTD"/>
    <property type="match status" value="1"/>
</dbReference>
<accession>A0ABP8IRE7</accession>
<evidence type="ECO:0000256" key="5">
    <source>
        <dbReference type="ARBA" id="ARBA00022801"/>
    </source>
</evidence>
<evidence type="ECO:0000256" key="2">
    <source>
        <dbReference type="ARBA" id="ARBA00022722"/>
    </source>
</evidence>
<feature type="chain" id="PRO_5045038701" description="LTD domain-containing protein" evidence="7">
    <location>
        <begin position="24"/>
        <end position="868"/>
    </location>
</feature>
<keyword evidence="3 7" id="KW-0732">Signal</keyword>
<dbReference type="InterPro" id="IPR001322">
    <property type="entry name" value="Lamin_tail_dom"/>
</dbReference>
<keyword evidence="2" id="KW-0540">Nuclease</keyword>
<dbReference type="InterPro" id="IPR044925">
    <property type="entry name" value="His-Me_finger_sf"/>
</dbReference>
<dbReference type="InterPro" id="IPR038081">
    <property type="entry name" value="CalX-like_sf"/>
</dbReference>
<comment type="similarity">
    <text evidence="1">Belongs to the EndA/NucM nuclease family.</text>
</comment>
<evidence type="ECO:0000256" key="3">
    <source>
        <dbReference type="ARBA" id="ARBA00022729"/>
    </source>
</evidence>
<evidence type="ECO:0000313" key="9">
    <source>
        <dbReference type="EMBL" id="GAA4368661.1"/>
    </source>
</evidence>
<dbReference type="PANTHER" id="PTHR33607">
    <property type="entry name" value="ENDONUCLEASE-1"/>
    <property type="match status" value="1"/>
</dbReference>
<keyword evidence="6" id="KW-0106">Calcium</keyword>
<dbReference type="RefSeq" id="WP_345238079.1">
    <property type="nucleotide sequence ID" value="NZ_BAABGZ010000080.1"/>
</dbReference>
<dbReference type="SMART" id="SM00237">
    <property type="entry name" value="Calx_beta"/>
    <property type="match status" value="1"/>
</dbReference>